<dbReference type="InterPro" id="IPR023213">
    <property type="entry name" value="CAT-like_dom_sf"/>
</dbReference>
<comment type="similarity">
    <text evidence="2 6">Belongs to the 2-oxoacid dehydrogenase family.</text>
</comment>
<dbReference type="FunFam" id="3.30.559.10:FF:000007">
    <property type="entry name" value="Dihydrolipoamide acetyltransferase component of pyruvate dehydrogenase complex"/>
    <property type="match status" value="1"/>
</dbReference>
<evidence type="ECO:0000256" key="7">
    <source>
        <dbReference type="SAM" id="MobiDB-lite"/>
    </source>
</evidence>
<dbReference type="Gene3D" id="2.40.50.100">
    <property type="match status" value="1"/>
</dbReference>
<dbReference type="SUPFAM" id="SSF51230">
    <property type="entry name" value="Single hybrid motif"/>
    <property type="match status" value="1"/>
</dbReference>
<dbReference type="GO" id="GO:0016746">
    <property type="term" value="F:acyltransferase activity"/>
    <property type="evidence" value="ECO:0007669"/>
    <property type="project" value="UniProtKB-KW"/>
</dbReference>
<evidence type="ECO:0000259" key="8">
    <source>
        <dbReference type="PROSITE" id="PS50968"/>
    </source>
</evidence>
<evidence type="ECO:0000256" key="2">
    <source>
        <dbReference type="ARBA" id="ARBA00007317"/>
    </source>
</evidence>
<evidence type="ECO:0000259" key="9">
    <source>
        <dbReference type="PROSITE" id="PS51826"/>
    </source>
</evidence>
<feature type="domain" description="Peripheral subunit-binding (PSBD)" evidence="9">
    <location>
        <begin position="158"/>
        <end position="194"/>
    </location>
</feature>
<dbReference type="InterPro" id="IPR036625">
    <property type="entry name" value="E3-bd_dom_sf"/>
</dbReference>
<dbReference type="Gene3D" id="4.10.320.10">
    <property type="entry name" value="E3-binding domain"/>
    <property type="match status" value="2"/>
</dbReference>
<comment type="cofactor">
    <cofactor evidence="1 6">
        <name>(R)-lipoate</name>
        <dbReference type="ChEBI" id="CHEBI:83088"/>
    </cofactor>
</comment>
<dbReference type="Pfam" id="PF02817">
    <property type="entry name" value="E3_binding"/>
    <property type="match status" value="2"/>
</dbReference>
<dbReference type="eggNOG" id="COG0508">
    <property type="taxonomic scope" value="Bacteria"/>
</dbReference>
<dbReference type="STRING" id="555079.Toce_1430"/>
<dbReference type="Proteomes" id="UP000000272">
    <property type="component" value="Chromosome"/>
</dbReference>
<gene>
    <name evidence="10" type="ordered locus">Toce_1430</name>
</gene>
<feature type="domain" description="Lipoyl-binding" evidence="8">
    <location>
        <begin position="2"/>
        <end position="77"/>
    </location>
</feature>
<dbReference type="OrthoDB" id="9805770at2"/>
<keyword evidence="5 6" id="KW-0012">Acyltransferase</keyword>
<dbReference type="PANTHER" id="PTHR23151:SF90">
    <property type="entry name" value="DIHYDROLIPOYLLYSINE-RESIDUE ACETYLTRANSFERASE COMPONENT OF PYRUVATE DEHYDROGENASE COMPLEX, MITOCHONDRIAL-RELATED"/>
    <property type="match status" value="1"/>
</dbReference>
<name>D9RXV9_THEOJ</name>
<evidence type="ECO:0000256" key="6">
    <source>
        <dbReference type="RuleBase" id="RU003423"/>
    </source>
</evidence>
<dbReference type="CDD" id="cd06849">
    <property type="entry name" value="lipoyl_domain"/>
    <property type="match status" value="1"/>
</dbReference>
<dbReference type="GO" id="GO:0045254">
    <property type="term" value="C:pyruvate dehydrogenase complex"/>
    <property type="evidence" value="ECO:0007669"/>
    <property type="project" value="InterPro"/>
</dbReference>
<dbReference type="KEGG" id="toc:Toce_1430"/>
<evidence type="ECO:0000256" key="3">
    <source>
        <dbReference type="ARBA" id="ARBA00022679"/>
    </source>
</evidence>
<evidence type="ECO:0000313" key="11">
    <source>
        <dbReference type="Proteomes" id="UP000000272"/>
    </source>
</evidence>
<dbReference type="AlphaFoldDB" id="D9RXV9"/>
<evidence type="ECO:0000256" key="5">
    <source>
        <dbReference type="ARBA" id="ARBA00023315"/>
    </source>
</evidence>
<keyword evidence="11" id="KW-1185">Reference proteome</keyword>
<dbReference type="InterPro" id="IPR001078">
    <property type="entry name" value="2-oxoacid_DH_actylTfrase"/>
</dbReference>
<dbReference type="SUPFAM" id="SSF52777">
    <property type="entry name" value="CoA-dependent acyltransferases"/>
    <property type="match status" value="1"/>
</dbReference>
<reference evidence="10 11" key="1">
    <citation type="journal article" date="2010" name="Stand. Genomic Sci.">
        <title>Complete genome sequence of Thermosediminibacter oceani type strain (JW/IW-1228P).</title>
        <authorList>
            <person name="Pitluck S."/>
            <person name="Yasawong M."/>
            <person name="Munk C."/>
            <person name="Nolan M."/>
            <person name="Lapidus A."/>
            <person name="Lucas S."/>
            <person name="Glavina Del Rio T."/>
            <person name="Tice H."/>
            <person name="Cheng J.F."/>
            <person name="Bruce D."/>
            <person name="Detter C."/>
            <person name="Tapia R."/>
            <person name="Han C."/>
            <person name="Goodwin L."/>
            <person name="Liolios K."/>
            <person name="Ivanova N."/>
            <person name="Mavromatis K."/>
            <person name="Mikhailova N."/>
            <person name="Pati A."/>
            <person name="Chen A."/>
            <person name="Palaniappan K."/>
            <person name="Land M."/>
            <person name="Hauser L."/>
            <person name="Chang Y.J."/>
            <person name="Jeffries C.D."/>
            <person name="Rohde M."/>
            <person name="Spring S."/>
            <person name="Sikorski J."/>
            <person name="Goker M."/>
            <person name="Woyke T."/>
            <person name="Bristow J."/>
            <person name="Eisen J.A."/>
            <person name="Markowitz V."/>
            <person name="Hugenholtz P."/>
            <person name="Kyrpides N.C."/>
            <person name="Klenk H.P."/>
        </authorList>
    </citation>
    <scope>NUCLEOTIDE SEQUENCE [LARGE SCALE GENOMIC DNA]</scope>
    <source>
        <strain evidence="11">ATCC BAA-1034 / DSM 16646 / JW/IW-1228P</strain>
    </source>
</reference>
<proteinExistence type="inferred from homology"/>
<organism evidence="10 11">
    <name type="scientific">Thermosediminibacter oceani (strain ATCC BAA-1034 / DSM 16646 / JW/IW-1228P)</name>
    <dbReference type="NCBI Taxonomy" id="555079"/>
    <lineage>
        <taxon>Bacteria</taxon>
        <taxon>Bacillati</taxon>
        <taxon>Bacillota</taxon>
        <taxon>Clostridia</taxon>
        <taxon>Thermosediminibacterales</taxon>
        <taxon>Thermosediminibacteraceae</taxon>
        <taxon>Thermosediminibacter</taxon>
    </lineage>
</organism>
<dbReference type="HOGENOM" id="CLU_016733_10_2_9"/>
<dbReference type="EMBL" id="CP002131">
    <property type="protein sequence ID" value="ADL08183.1"/>
    <property type="molecule type" value="Genomic_DNA"/>
</dbReference>
<dbReference type="Pfam" id="PF00364">
    <property type="entry name" value="Biotin_lipoyl"/>
    <property type="match status" value="1"/>
</dbReference>
<dbReference type="InterPro" id="IPR004167">
    <property type="entry name" value="PSBD"/>
</dbReference>
<dbReference type="Pfam" id="PF00198">
    <property type="entry name" value="2-oxoacid_dh"/>
    <property type="match status" value="1"/>
</dbReference>
<dbReference type="InterPro" id="IPR045257">
    <property type="entry name" value="E2/Pdx1"/>
</dbReference>
<protein>
    <recommendedName>
        <fullName evidence="6">Dihydrolipoamide acetyltransferase component of pyruvate dehydrogenase complex</fullName>
        <ecNumber evidence="6">2.3.1.-</ecNumber>
    </recommendedName>
</protein>
<dbReference type="PROSITE" id="PS51826">
    <property type="entry name" value="PSBD"/>
    <property type="match status" value="2"/>
</dbReference>
<accession>D9RXV9</accession>
<keyword evidence="3 6" id="KW-0808">Transferase</keyword>
<dbReference type="PANTHER" id="PTHR23151">
    <property type="entry name" value="DIHYDROLIPOAMIDE ACETYL/SUCCINYL-TRANSFERASE-RELATED"/>
    <property type="match status" value="1"/>
</dbReference>
<sequence length="432" mass="47246">MAEIVRMPKLGLTMTEGTIVKWLKKEGEEVKQGEPLLEIQTDKVNLEEEAPASGILRKILAPEGSVVAVGQEIAIIGAETEPLPEIGKNTGVEVKQAGVEPERPAPAPPPSEKVKASPAAKRVAREYGIDLKSVTPTGPDGRVVERDVLEYIESRKVKATPVARKIAEEKGVDLSRIGKLEGERITKQDVLEALKLASVEPREEYRVIPWAGMRKIISDKMVKTKAQVPHFYLTLEVDMGKALELREKLAPKIQELNGVKLSINDILIKAAARALVEHPLVNSSAGEEGIVVKNRINIGLAVALDDGLIVPVIRDADKKGLVQISKETAELIKKAREGKLMPDDYLDGTFTISNLGMFDIEEFSAIINAPESAILAVGKIVKKPVVVEDEIVVRPMMKLTLSCDHRVIDGALGAKFLRRIKQLLEDPVEMLL</sequence>
<dbReference type="Gene3D" id="3.30.559.10">
    <property type="entry name" value="Chloramphenicol acetyltransferase-like domain"/>
    <property type="match status" value="1"/>
</dbReference>
<evidence type="ECO:0000256" key="4">
    <source>
        <dbReference type="ARBA" id="ARBA00022823"/>
    </source>
</evidence>
<dbReference type="EC" id="2.3.1.-" evidence="6"/>
<dbReference type="SUPFAM" id="SSF47005">
    <property type="entry name" value="Peripheral subunit-binding domain of 2-oxo acid dehydrogenase complex"/>
    <property type="match status" value="1"/>
</dbReference>
<dbReference type="PROSITE" id="PS50968">
    <property type="entry name" value="BIOTINYL_LIPOYL"/>
    <property type="match status" value="1"/>
</dbReference>
<dbReference type="GO" id="GO:0006086">
    <property type="term" value="P:pyruvate decarboxylation to acetyl-CoA"/>
    <property type="evidence" value="ECO:0007669"/>
    <property type="project" value="InterPro"/>
</dbReference>
<feature type="domain" description="Peripheral subunit-binding (PSBD)" evidence="9">
    <location>
        <begin position="115"/>
        <end position="152"/>
    </location>
</feature>
<dbReference type="RefSeq" id="WP_013276214.1">
    <property type="nucleotide sequence ID" value="NC_014377.1"/>
</dbReference>
<dbReference type="InterPro" id="IPR000089">
    <property type="entry name" value="Biotin_lipoyl"/>
</dbReference>
<feature type="region of interest" description="Disordered" evidence="7">
    <location>
        <begin position="98"/>
        <end position="119"/>
    </location>
</feature>
<keyword evidence="4 6" id="KW-0450">Lipoyl</keyword>
<evidence type="ECO:0000256" key="1">
    <source>
        <dbReference type="ARBA" id="ARBA00001938"/>
    </source>
</evidence>
<evidence type="ECO:0000313" key="10">
    <source>
        <dbReference type="EMBL" id="ADL08183.1"/>
    </source>
</evidence>
<dbReference type="InterPro" id="IPR011053">
    <property type="entry name" value="Single_hybrid_motif"/>
</dbReference>